<dbReference type="OrthoDB" id="442176at2759"/>
<dbReference type="GO" id="GO:0000287">
    <property type="term" value="F:magnesium ion binding"/>
    <property type="evidence" value="ECO:0007669"/>
    <property type="project" value="TreeGrafter"/>
</dbReference>
<dbReference type="SUPFAM" id="SSF55154">
    <property type="entry name" value="CYTH-like phosphatases"/>
    <property type="match status" value="1"/>
</dbReference>
<dbReference type="PANTHER" id="PTHR14586">
    <property type="entry name" value="THIAMINE-TRIPHOSPHATASE"/>
    <property type="match status" value="1"/>
</dbReference>
<name>A0A1J9P1Z6_9EURO</name>
<dbReference type="GO" id="GO:0042357">
    <property type="term" value="P:thiamine diphosphate metabolic process"/>
    <property type="evidence" value="ECO:0007669"/>
    <property type="project" value="TreeGrafter"/>
</dbReference>
<comment type="caution">
    <text evidence="2">The sequence shown here is derived from an EMBL/GenBank/DDBJ whole genome shotgun (WGS) entry which is preliminary data.</text>
</comment>
<dbReference type="Pfam" id="PF01928">
    <property type="entry name" value="CYTH"/>
    <property type="match status" value="1"/>
</dbReference>
<evidence type="ECO:0000313" key="3">
    <source>
        <dbReference type="Proteomes" id="UP000182235"/>
    </source>
</evidence>
<feature type="domain" description="CYTH" evidence="1">
    <location>
        <begin position="50"/>
        <end position="178"/>
    </location>
</feature>
<dbReference type="GO" id="GO:0050333">
    <property type="term" value="F:thiamine triphosphate phosphatase activity"/>
    <property type="evidence" value="ECO:0007669"/>
    <property type="project" value="InterPro"/>
</dbReference>
<dbReference type="EMBL" id="LGRN01001085">
    <property type="protein sequence ID" value="OJD09858.1"/>
    <property type="molecule type" value="Genomic_DNA"/>
</dbReference>
<dbReference type="AlphaFoldDB" id="A0A1J9P1Z6"/>
<gene>
    <name evidence="2" type="ORF">AJ78_08894</name>
</gene>
<dbReference type="PANTHER" id="PTHR14586:SF1">
    <property type="entry name" value="THIAMINE-TRIPHOSPHATASE"/>
    <property type="match status" value="1"/>
</dbReference>
<evidence type="ECO:0000259" key="1">
    <source>
        <dbReference type="Pfam" id="PF01928"/>
    </source>
</evidence>
<protein>
    <recommendedName>
        <fullName evidence="1">CYTH domain-containing protein</fullName>
    </recommendedName>
</protein>
<dbReference type="STRING" id="1447872.A0A1J9P1Z6"/>
<dbReference type="InterPro" id="IPR033469">
    <property type="entry name" value="CYTH-like_dom_sf"/>
</dbReference>
<proteinExistence type="predicted"/>
<dbReference type="Gene3D" id="2.40.320.10">
    <property type="entry name" value="Hypothetical Protein Pfu-838710-001"/>
    <property type="match status" value="1"/>
</dbReference>
<dbReference type="VEuPathDB" id="FungiDB:AJ78_08894"/>
<organism evidence="2 3">
    <name type="scientific">Emergomyces pasteurianus Ep9510</name>
    <dbReference type="NCBI Taxonomy" id="1447872"/>
    <lineage>
        <taxon>Eukaryota</taxon>
        <taxon>Fungi</taxon>
        <taxon>Dikarya</taxon>
        <taxon>Ascomycota</taxon>
        <taxon>Pezizomycotina</taxon>
        <taxon>Eurotiomycetes</taxon>
        <taxon>Eurotiomycetidae</taxon>
        <taxon>Onygenales</taxon>
        <taxon>Ajellomycetaceae</taxon>
        <taxon>Emergomyces</taxon>
    </lineage>
</organism>
<reference evidence="2 3" key="1">
    <citation type="submission" date="2015-07" db="EMBL/GenBank/DDBJ databases">
        <title>Emmonsia species relationships and genome sequence.</title>
        <authorList>
            <consortium name="The Broad Institute Genomics Platform"/>
            <person name="Cuomo C.A."/>
            <person name="Munoz J.F."/>
            <person name="Imamovic A."/>
            <person name="Priest M.E."/>
            <person name="Young S."/>
            <person name="Clay O.K."/>
            <person name="McEwen J.G."/>
        </authorList>
    </citation>
    <scope>NUCLEOTIDE SEQUENCE [LARGE SCALE GENOMIC DNA]</scope>
    <source>
        <strain evidence="2 3">UAMH 9510</strain>
    </source>
</reference>
<dbReference type="InterPro" id="IPR023577">
    <property type="entry name" value="CYTH_domain"/>
</dbReference>
<keyword evidence="3" id="KW-1185">Reference proteome</keyword>
<sequence length="187" mass="21411">MPVISLLFKDLIKHKFYTRSRPLLPRISYCIRNSASSHATQAQIHRLEVVERKFLVTPAAVSSLRYNGEGSGFTSHGSLGNQTTHDTYYDKNGLLFSKGVYVRRRNGHWEAKIRAGGNFINSSFMEVDGNDAVKEIIKCNLIHARDSHSIEEMLEPCAAFVTERESWRIDGRFRVDVDTTWTRFLCK</sequence>
<evidence type="ECO:0000313" key="2">
    <source>
        <dbReference type="EMBL" id="OJD09858.1"/>
    </source>
</evidence>
<dbReference type="InterPro" id="IPR039582">
    <property type="entry name" value="THTPA"/>
</dbReference>
<dbReference type="Proteomes" id="UP000182235">
    <property type="component" value="Unassembled WGS sequence"/>
</dbReference>
<accession>A0A1J9P1Z6</accession>